<dbReference type="Proteomes" id="UP000176917">
    <property type="component" value="Unassembled WGS sequence"/>
</dbReference>
<evidence type="ECO:0000256" key="4">
    <source>
        <dbReference type="ARBA" id="ARBA00022519"/>
    </source>
</evidence>
<organism evidence="10 11">
    <name type="scientific">Candidatus Wildermuthbacteria bacterium RIFCSPLOWO2_01_FULL_48_16</name>
    <dbReference type="NCBI Taxonomy" id="1802461"/>
    <lineage>
        <taxon>Bacteria</taxon>
        <taxon>Candidatus Wildermuthiibacteriota</taxon>
    </lineage>
</organism>
<evidence type="ECO:0000256" key="5">
    <source>
        <dbReference type="ARBA" id="ARBA00022692"/>
    </source>
</evidence>
<dbReference type="GO" id="GO:0005886">
    <property type="term" value="C:plasma membrane"/>
    <property type="evidence" value="ECO:0007669"/>
    <property type="project" value="UniProtKB-SubCell"/>
</dbReference>
<dbReference type="InterPro" id="IPR018076">
    <property type="entry name" value="T2SS_GspF_dom"/>
</dbReference>
<evidence type="ECO:0000256" key="6">
    <source>
        <dbReference type="ARBA" id="ARBA00022989"/>
    </source>
</evidence>
<protein>
    <recommendedName>
        <fullName evidence="9">Type II secretion system protein GspF domain-containing protein</fullName>
    </recommendedName>
</protein>
<comment type="similarity">
    <text evidence="2">Belongs to the GSP F family.</text>
</comment>
<feature type="transmembrane region" description="Helical" evidence="8">
    <location>
        <begin position="378"/>
        <end position="399"/>
    </location>
</feature>
<dbReference type="STRING" id="1802461.A3B24_01125"/>
<evidence type="ECO:0000256" key="7">
    <source>
        <dbReference type="ARBA" id="ARBA00023136"/>
    </source>
</evidence>
<evidence type="ECO:0000259" key="9">
    <source>
        <dbReference type="Pfam" id="PF00482"/>
    </source>
</evidence>
<proteinExistence type="inferred from homology"/>
<comment type="subcellular location">
    <subcellularLocation>
        <location evidence="1">Cell inner membrane</location>
        <topology evidence="1">Multi-pass membrane protein</topology>
    </subcellularLocation>
</comment>
<dbReference type="FunFam" id="1.20.81.30:FF:000001">
    <property type="entry name" value="Type II secretion system protein F"/>
    <property type="match status" value="2"/>
</dbReference>
<dbReference type="PRINTS" id="PR00812">
    <property type="entry name" value="BCTERIALGSPF"/>
</dbReference>
<dbReference type="InterPro" id="IPR003004">
    <property type="entry name" value="GspF/PilC"/>
</dbReference>
<dbReference type="Pfam" id="PF00482">
    <property type="entry name" value="T2SSF"/>
    <property type="match status" value="2"/>
</dbReference>
<sequence length="406" mass="44560">MPTYFYTAVSQAGESKTGYQEAKDEKELASLLRQQGFVLTSAKTKESKGFSFRFDLSADVFGIPLEEKLMFVRNLRVMVGAGVALPKSLDILSQQVRSKTFKKAVLDMKEKIVQGKALSQTLDEHPEIFSELFANMVRVGEESGTLENVLSQLALQLEKEHELRTQITGALLYPAIIVVAMIGIGILMLVTVVPKLAQTFKELGVELPFTTRLVINTGTFLSQKWYFAFPALLALLFLAFRSLGTKKGKRIMDAFMLKAPLLSDLVRKTNSATTLRTLSSLIATGVPIVRGLEITSRVVGNVFFGEALEQAAKEVAKGAKVSDSLAKHEKLYPILVTQMVSVGEETGESSEILAKLAEFYEEEVTQVTKNLASVIEPLLMLVIGGVVGFFAVSMISPMYSLLNSIK</sequence>
<reference evidence="10 11" key="1">
    <citation type="journal article" date="2016" name="Nat. Commun.">
        <title>Thousands of microbial genomes shed light on interconnected biogeochemical processes in an aquifer system.</title>
        <authorList>
            <person name="Anantharaman K."/>
            <person name="Brown C.T."/>
            <person name="Hug L.A."/>
            <person name="Sharon I."/>
            <person name="Castelle C.J."/>
            <person name="Probst A.J."/>
            <person name="Thomas B.C."/>
            <person name="Singh A."/>
            <person name="Wilkins M.J."/>
            <person name="Karaoz U."/>
            <person name="Brodie E.L."/>
            <person name="Williams K.H."/>
            <person name="Hubbard S.S."/>
            <person name="Banfield J.F."/>
        </authorList>
    </citation>
    <scope>NUCLEOTIDE SEQUENCE [LARGE SCALE GENOMIC DNA]</scope>
</reference>
<dbReference type="EMBL" id="MHUG01000015">
    <property type="protein sequence ID" value="OHA73215.1"/>
    <property type="molecule type" value="Genomic_DNA"/>
</dbReference>
<gene>
    <name evidence="10" type="ORF">A3B24_01125</name>
</gene>
<evidence type="ECO:0000256" key="8">
    <source>
        <dbReference type="SAM" id="Phobius"/>
    </source>
</evidence>
<dbReference type="Gene3D" id="1.20.81.30">
    <property type="entry name" value="Type II secretion system (T2SS), domain F"/>
    <property type="match status" value="2"/>
</dbReference>
<evidence type="ECO:0000313" key="11">
    <source>
        <dbReference type="Proteomes" id="UP000176917"/>
    </source>
</evidence>
<feature type="domain" description="Type II secretion system protein GspF" evidence="9">
    <location>
        <begin position="71"/>
        <end position="194"/>
    </location>
</feature>
<comment type="caution">
    <text evidence="10">The sequence shown here is derived from an EMBL/GenBank/DDBJ whole genome shotgun (WGS) entry which is preliminary data.</text>
</comment>
<keyword evidence="5 8" id="KW-0812">Transmembrane</keyword>
<accession>A0A1G2RK32</accession>
<keyword evidence="6 8" id="KW-1133">Transmembrane helix</keyword>
<keyword evidence="3" id="KW-1003">Cell membrane</keyword>
<feature type="transmembrane region" description="Helical" evidence="8">
    <location>
        <begin position="225"/>
        <end position="243"/>
    </location>
</feature>
<dbReference type="PANTHER" id="PTHR30012">
    <property type="entry name" value="GENERAL SECRETION PATHWAY PROTEIN"/>
    <property type="match status" value="1"/>
</dbReference>
<keyword evidence="7 8" id="KW-0472">Membrane</keyword>
<keyword evidence="4" id="KW-0997">Cell inner membrane</keyword>
<evidence type="ECO:0000256" key="3">
    <source>
        <dbReference type="ARBA" id="ARBA00022475"/>
    </source>
</evidence>
<feature type="domain" description="Type II secretion system protein GspF" evidence="9">
    <location>
        <begin position="275"/>
        <end position="397"/>
    </location>
</feature>
<evidence type="ECO:0000256" key="1">
    <source>
        <dbReference type="ARBA" id="ARBA00004429"/>
    </source>
</evidence>
<dbReference type="InterPro" id="IPR042094">
    <property type="entry name" value="T2SS_GspF_sf"/>
</dbReference>
<dbReference type="PANTHER" id="PTHR30012:SF0">
    <property type="entry name" value="TYPE II SECRETION SYSTEM PROTEIN F-RELATED"/>
    <property type="match status" value="1"/>
</dbReference>
<evidence type="ECO:0000313" key="10">
    <source>
        <dbReference type="EMBL" id="OHA73215.1"/>
    </source>
</evidence>
<feature type="transmembrane region" description="Helical" evidence="8">
    <location>
        <begin position="171"/>
        <end position="193"/>
    </location>
</feature>
<evidence type="ECO:0000256" key="2">
    <source>
        <dbReference type="ARBA" id="ARBA00005745"/>
    </source>
</evidence>
<name>A0A1G2RK32_9BACT</name>
<dbReference type="AlphaFoldDB" id="A0A1G2RK32"/>